<dbReference type="RefSeq" id="WP_206848070.1">
    <property type="nucleotide sequence ID" value="NZ_CP065956.1"/>
</dbReference>
<protein>
    <submittedName>
        <fullName evidence="2">STAS domain-containing protein</fullName>
    </submittedName>
</protein>
<evidence type="ECO:0000313" key="2">
    <source>
        <dbReference type="EMBL" id="QSR87624.1"/>
    </source>
</evidence>
<dbReference type="CDD" id="cd07043">
    <property type="entry name" value="STAS_anti-anti-sigma_factors"/>
    <property type="match status" value="1"/>
</dbReference>
<dbReference type="PROSITE" id="PS50801">
    <property type="entry name" value="STAS"/>
    <property type="match status" value="1"/>
</dbReference>
<dbReference type="Pfam" id="PF01740">
    <property type="entry name" value="STAS"/>
    <property type="match status" value="1"/>
</dbReference>
<gene>
    <name evidence="2" type="ORF">EM20IM_04705</name>
</gene>
<proteinExistence type="predicted"/>
<sequence length="175" mass="19880">MIPHVGNGTLYYALTRDCGYLKVVGWGSFDKCSALRSFYNQLLSSGIRRLVIDLQQCTYMDSTFLGTLAGIQIKFNEIKGELKIVNVSKKNQESISTLGLDKIFNISEQWDVSRFIDHFAPLDKQSLKKADTSQTMLEAHELLIDIDPRNKAKFQDLVDYLKEEIRHSSSNDGSH</sequence>
<dbReference type="PANTHER" id="PTHR33495">
    <property type="entry name" value="ANTI-SIGMA FACTOR ANTAGONIST TM_1081-RELATED-RELATED"/>
    <property type="match status" value="1"/>
</dbReference>
<dbReference type="InterPro" id="IPR002645">
    <property type="entry name" value="STAS_dom"/>
</dbReference>
<feature type="domain" description="STAS" evidence="1">
    <location>
        <begin position="21"/>
        <end position="143"/>
    </location>
</feature>
<dbReference type="Proteomes" id="UP000663088">
    <property type="component" value="Chromosome"/>
</dbReference>
<evidence type="ECO:0000259" key="1">
    <source>
        <dbReference type="PROSITE" id="PS50801"/>
    </source>
</evidence>
<reference evidence="2 3" key="1">
    <citation type="submission" date="2020-12" db="EMBL/GenBank/DDBJ databases">
        <authorList>
            <person name="Awala S.I."/>
            <person name="Gwak J.-H."/>
            <person name="Kim S.-J."/>
            <person name="Rhee S.-K."/>
        </authorList>
    </citation>
    <scope>NUCLEOTIDE SEQUENCE [LARGE SCALE GENOMIC DNA]</scope>
    <source>
        <strain evidence="2 3">IT5</strain>
    </source>
</reference>
<name>A0ABX7PYI4_9BACT</name>
<keyword evidence="3" id="KW-1185">Reference proteome</keyword>
<dbReference type="InterPro" id="IPR036513">
    <property type="entry name" value="STAS_dom_sf"/>
</dbReference>
<dbReference type="Gene3D" id="3.30.750.24">
    <property type="entry name" value="STAS domain"/>
    <property type="match status" value="1"/>
</dbReference>
<dbReference type="EMBL" id="CP065956">
    <property type="protein sequence ID" value="QSR87624.1"/>
    <property type="molecule type" value="Genomic_DNA"/>
</dbReference>
<dbReference type="SUPFAM" id="SSF52091">
    <property type="entry name" value="SpoIIaa-like"/>
    <property type="match status" value="1"/>
</dbReference>
<accession>A0ABX7PYI4</accession>
<evidence type="ECO:0000313" key="3">
    <source>
        <dbReference type="Proteomes" id="UP000663088"/>
    </source>
</evidence>
<organism evidence="2 3">
    <name type="scientific">Candidatus Methylacidiphilum infernorum</name>
    <dbReference type="NCBI Taxonomy" id="511746"/>
    <lineage>
        <taxon>Bacteria</taxon>
        <taxon>Pseudomonadati</taxon>
        <taxon>Verrucomicrobiota</taxon>
        <taxon>Methylacidiphilae</taxon>
        <taxon>Methylacidiphilales</taxon>
        <taxon>Methylacidiphilaceae</taxon>
        <taxon>Methylacidiphilum (ex Ratnadevi et al. 2023)</taxon>
    </lineage>
</organism>